<accession>A0A545SXI3</accession>
<evidence type="ECO:0000256" key="1">
    <source>
        <dbReference type="ARBA" id="ARBA00004196"/>
    </source>
</evidence>
<dbReference type="PANTHER" id="PTHR30469">
    <property type="entry name" value="MULTIDRUG RESISTANCE PROTEIN MDTA"/>
    <property type="match status" value="1"/>
</dbReference>
<evidence type="ECO:0000259" key="7">
    <source>
        <dbReference type="Pfam" id="PF25967"/>
    </source>
</evidence>
<protein>
    <submittedName>
        <fullName evidence="8">Efflux RND transporter periplasmic adaptor subunit</fullName>
    </submittedName>
</protein>
<reference evidence="8 9" key="1">
    <citation type="submission" date="2019-06" db="EMBL/GenBank/DDBJ databases">
        <title>Whole genome sequence for Cellvibrionaceae sp. R142.</title>
        <authorList>
            <person name="Wang G."/>
        </authorList>
    </citation>
    <scope>NUCLEOTIDE SEQUENCE [LARGE SCALE GENOMIC DNA]</scope>
    <source>
        <strain evidence="8 9">R142</strain>
    </source>
</reference>
<gene>
    <name evidence="8" type="ORF">FKG94_23045</name>
</gene>
<comment type="subcellular location">
    <subcellularLocation>
        <location evidence="1">Cell envelope</location>
    </subcellularLocation>
</comment>
<feature type="region of interest" description="Disordered" evidence="5">
    <location>
        <begin position="387"/>
        <end position="416"/>
    </location>
</feature>
<feature type="domain" description="Multidrug resistance protein MdtA-like barrel-sandwich hybrid" evidence="6">
    <location>
        <begin position="75"/>
        <end position="215"/>
    </location>
</feature>
<dbReference type="Pfam" id="PF25917">
    <property type="entry name" value="BSH_RND"/>
    <property type="match status" value="1"/>
</dbReference>
<dbReference type="Gene3D" id="1.10.287.470">
    <property type="entry name" value="Helix hairpin bin"/>
    <property type="match status" value="1"/>
</dbReference>
<dbReference type="RefSeq" id="WP_142929312.1">
    <property type="nucleotide sequence ID" value="NZ_ML660105.1"/>
</dbReference>
<dbReference type="EMBL" id="VHSG01000027">
    <property type="protein sequence ID" value="TQV69673.1"/>
    <property type="molecule type" value="Genomic_DNA"/>
</dbReference>
<dbReference type="GO" id="GO:1990281">
    <property type="term" value="C:efflux pump complex"/>
    <property type="evidence" value="ECO:0007669"/>
    <property type="project" value="TreeGrafter"/>
</dbReference>
<dbReference type="Proteomes" id="UP000319732">
    <property type="component" value="Unassembled WGS sequence"/>
</dbReference>
<feature type="coiled-coil region" evidence="4">
    <location>
        <begin position="116"/>
        <end position="183"/>
    </location>
</feature>
<dbReference type="InterPro" id="IPR058625">
    <property type="entry name" value="MdtA-like_BSH"/>
</dbReference>
<dbReference type="Pfam" id="PF25967">
    <property type="entry name" value="RND-MFP_C"/>
    <property type="match status" value="1"/>
</dbReference>
<organism evidence="8 9">
    <name type="scientific">Exilibacterium tricleocarpae</name>
    <dbReference type="NCBI Taxonomy" id="2591008"/>
    <lineage>
        <taxon>Bacteria</taxon>
        <taxon>Pseudomonadati</taxon>
        <taxon>Pseudomonadota</taxon>
        <taxon>Gammaproteobacteria</taxon>
        <taxon>Cellvibrionales</taxon>
        <taxon>Cellvibrionaceae</taxon>
        <taxon>Exilibacterium</taxon>
    </lineage>
</organism>
<evidence type="ECO:0000256" key="2">
    <source>
        <dbReference type="ARBA" id="ARBA00009477"/>
    </source>
</evidence>
<dbReference type="OrthoDB" id="5730196at2"/>
<dbReference type="Gene3D" id="2.40.420.20">
    <property type="match status" value="1"/>
</dbReference>
<dbReference type="Gene3D" id="2.40.30.170">
    <property type="match status" value="1"/>
</dbReference>
<dbReference type="PANTHER" id="PTHR30469:SF12">
    <property type="entry name" value="MULTIDRUG RESISTANCE PROTEIN MDTA"/>
    <property type="match status" value="1"/>
</dbReference>
<evidence type="ECO:0000256" key="3">
    <source>
        <dbReference type="ARBA" id="ARBA00022448"/>
    </source>
</evidence>
<evidence type="ECO:0000256" key="5">
    <source>
        <dbReference type="SAM" id="MobiDB-lite"/>
    </source>
</evidence>
<evidence type="ECO:0000313" key="9">
    <source>
        <dbReference type="Proteomes" id="UP000319732"/>
    </source>
</evidence>
<keyword evidence="9" id="KW-1185">Reference proteome</keyword>
<name>A0A545SXI3_9GAMM</name>
<dbReference type="SUPFAM" id="SSF111369">
    <property type="entry name" value="HlyD-like secretion proteins"/>
    <property type="match status" value="1"/>
</dbReference>
<dbReference type="InterPro" id="IPR058627">
    <property type="entry name" value="MdtA-like_C"/>
</dbReference>
<comment type="similarity">
    <text evidence="2">Belongs to the membrane fusion protein (MFP) (TC 8.A.1) family.</text>
</comment>
<feature type="domain" description="Multidrug resistance protein MdtA-like C-terminal permuted SH3" evidence="7">
    <location>
        <begin position="322"/>
        <end position="378"/>
    </location>
</feature>
<dbReference type="AlphaFoldDB" id="A0A545SXI3"/>
<dbReference type="GO" id="GO:0015562">
    <property type="term" value="F:efflux transmembrane transporter activity"/>
    <property type="evidence" value="ECO:0007669"/>
    <property type="project" value="TreeGrafter"/>
</dbReference>
<dbReference type="NCBIfam" id="TIGR01730">
    <property type="entry name" value="RND_mfp"/>
    <property type="match status" value="1"/>
</dbReference>
<evidence type="ECO:0000313" key="8">
    <source>
        <dbReference type="EMBL" id="TQV69673.1"/>
    </source>
</evidence>
<evidence type="ECO:0000259" key="6">
    <source>
        <dbReference type="Pfam" id="PF25917"/>
    </source>
</evidence>
<evidence type="ECO:0000256" key="4">
    <source>
        <dbReference type="SAM" id="Coils"/>
    </source>
</evidence>
<dbReference type="Gene3D" id="2.40.50.100">
    <property type="match status" value="1"/>
</dbReference>
<keyword evidence="3" id="KW-0813">Transport</keyword>
<sequence>MTALLNRNTAKKLLPLAVLLAFILATWAITRTEPSSQRQAQPPQPDIAVETLAVTPRAYQIQIQSFGTIRPRTQSQLTSQVAGQIIDISPHFRAGGFFEKGDNLVTIDPRDYDIAIETAAAELASAEVALIEEEARAQQARTEWADARTGSNATDFALRKPQVAAAKANVASARARLRQARLNRERTQITAPFSGRVLSQTVDVGQVVSQNTQLADIYAIDFVEVPLPLKNSELSYINLPEADRFQTQPQTAPRVSIHSNLGDGSRWQARLVRTAGAIDADSNQLHVIAQIDDPFGTAMADQTPLKIGQYVTATIEGRLLDNAIVIPNTAIYQGSYVYVVEQRNETSILERRDITLAWQNRAEAIVAAGLRAGEQLVLTPLGQVASGTRVRATRRPPGAEPVPHTANTAEAGEVSR</sequence>
<keyword evidence="4" id="KW-0175">Coiled coil</keyword>
<proteinExistence type="inferred from homology"/>
<dbReference type="InterPro" id="IPR006143">
    <property type="entry name" value="RND_pump_MFP"/>
</dbReference>
<comment type="caution">
    <text evidence="8">The sequence shown here is derived from an EMBL/GenBank/DDBJ whole genome shotgun (WGS) entry which is preliminary data.</text>
</comment>